<dbReference type="RefSeq" id="WP_005029632.1">
    <property type="nucleotide sequence ID" value="NZ_KB849755.1"/>
</dbReference>
<protein>
    <submittedName>
        <fullName evidence="2">Uncharacterized protein</fullName>
    </submittedName>
</protein>
<dbReference type="PATRIC" id="fig|1217650.3.peg.781"/>
<evidence type="ECO:0000256" key="1">
    <source>
        <dbReference type="SAM" id="MobiDB-lite"/>
    </source>
</evidence>
<evidence type="ECO:0000313" key="2">
    <source>
        <dbReference type="EMBL" id="ENW00171.1"/>
    </source>
</evidence>
<reference evidence="2 3" key="1">
    <citation type="submission" date="2013-02" db="EMBL/GenBank/DDBJ databases">
        <title>The Genome Sequence of Acinetobacter bereziniae CIP 70.12.</title>
        <authorList>
            <consortium name="The Broad Institute Genome Sequencing Platform"/>
            <consortium name="The Broad Institute Genome Sequencing Center for Infectious Disease"/>
            <person name="Cerqueira G."/>
            <person name="Feldgarden M."/>
            <person name="Courvalin P."/>
            <person name="Perichon B."/>
            <person name="Grillot-Courvalin C."/>
            <person name="Clermont D."/>
            <person name="Rocha E."/>
            <person name="Yoon E.-J."/>
            <person name="Nemec A."/>
            <person name="Walker B."/>
            <person name="Young S.K."/>
            <person name="Zeng Q."/>
            <person name="Gargeya S."/>
            <person name="Fitzgerald M."/>
            <person name="Haas B."/>
            <person name="Abouelleil A."/>
            <person name="Alvarado L."/>
            <person name="Arachchi H.M."/>
            <person name="Berlin A.M."/>
            <person name="Chapman S.B."/>
            <person name="Dewar J."/>
            <person name="Goldberg J."/>
            <person name="Griggs A."/>
            <person name="Gujja S."/>
            <person name="Hansen M."/>
            <person name="Howarth C."/>
            <person name="Imamovic A."/>
            <person name="Larimer J."/>
            <person name="McCowan C."/>
            <person name="Murphy C."/>
            <person name="Neiman D."/>
            <person name="Pearson M."/>
            <person name="Priest M."/>
            <person name="Roberts A."/>
            <person name="Saif S."/>
            <person name="Shea T."/>
            <person name="Sisk P."/>
            <person name="Sykes S."/>
            <person name="Wortman J."/>
            <person name="Nusbaum C."/>
            <person name="Birren B."/>
        </authorList>
    </citation>
    <scope>NUCLEOTIDE SEQUENCE [LARGE SCALE GENOMIC DNA]</scope>
    <source>
        <strain evidence="2 3">CIP 70.12</strain>
    </source>
</reference>
<dbReference type="EMBL" id="APQG01000015">
    <property type="protein sequence ID" value="ENW00171.1"/>
    <property type="molecule type" value="Genomic_DNA"/>
</dbReference>
<name>N9F5H1_ACIBZ</name>
<dbReference type="HOGENOM" id="CLU_165252_0_0_6"/>
<comment type="caution">
    <text evidence="2">The sequence shown here is derived from an EMBL/GenBank/DDBJ whole genome shotgun (WGS) entry which is preliminary data.</text>
</comment>
<dbReference type="AlphaFoldDB" id="N9F5H1"/>
<feature type="compositionally biased region" description="Basic and acidic residues" evidence="1">
    <location>
        <begin position="15"/>
        <end position="27"/>
    </location>
</feature>
<keyword evidence="3" id="KW-1185">Reference proteome</keyword>
<evidence type="ECO:0000313" key="3">
    <source>
        <dbReference type="Proteomes" id="UP000013251"/>
    </source>
</evidence>
<organism evidence="2 3">
    <name type="scientific">Acinetobacter bereziniae LMG 1003 = CIP 70.12</name>
    <dbReference type="NCBI Taxonomy" id="981324"/>
    <lineage>
        <taxon>Bacteria</taxon>
        <taxon>Pseudomonadati</taxon>
        <taxon>Pseudomonadota</taxon>
        <taxon>Gammaproteobacteria</taxon>
        <taxon>Moraxellales</taxon>
        <taxon>Moraxellaceae</taxon>
        <taxon>Acinetobacter</taxon>
    </lineage>
</organism>
<feature type="region of interest" description="Disordered" evidence="1">
    <location>
        <begin position="1"/>
        <end position="48"/>
    </location>
</feature>
<sequence length="100" mass="11141">MAERKINTPGVTESKQPETTEETKPEQTTEIQDAVTGVTESQHTEPSQEDLLRELAEAKAQIEQLKNQSQPVAFDAQQPKQPAKRVPVLTKDGWTTKEAD</sequence>
<feature type="region of interest" description="Disordered" evidence="1">
    <location>
        <begin position="66"/>
        <end position="100"/>
    </location>
</feature>
<proteinExistence type="predicted"/>
<accession>N9F5H1</accession>
<gene>
    <name evidence="2" type="ORF">F938_00815</name>
</gene>
<dbReference type="Proteomes" id="UP000013251">
    <property type="component" value="Unassembled WGS sequence"/>
</dbReference>